<evidence type="ECO:0000313" key="3">
    <source>
        <dbReference type="Proteomes" id="UP000807306"/>
    </source>
</evidence>
<proteinExistence type="predicted"/>
<reference evidence="2" key="1">
    <citation type="submission" date="2020-11" db="EMBL/GenBank/DDBJ databases">
        <authorList>
            <consortium name="DOE Joint Genome Institute"/>
            <person name="Ahrendt S."/>
            <person name="Riley R."/>
            <person name="Andreopoulos W."/>
            <person name="Labutti K."/>
            <person name="Pangilinan J."/>
            <person name="Ruiz-Duenas F.J."/>
            <person name="Barrasa J.M."/>
            <person name="Sanchez-Garcia M."/>
            <person name="Camarero S."/>
            <person name="Miyauchi S."/>
            <person name="Serrano A."/>
            <person name="Linde D."/>
            <person name="Babiker R."/>
            <person name="Drula E."/>
            <person name="Ayuso-Fernandez I."/>
            <person name="Pacheco R."/>
            <person name="Padilla G."/>
            <person name="Ferreira P."/>
            <person name="Barriuso J."/>
            <person name="Kellner H."/>
            <person name="Castanera R."/>
            <person name="Alfaro M."/>
            <person name="Ramirez L."/>
            <person name="Pisabarro A.G."/>
            <person name="Kuo A."/>
            <person name="Tritt A."/>
            <person name="Lipzen A."/>
            <person name="He G."/>
            <person name="Yan M."/>
            <person name="Ng V."/>
            <person name="Cullen D."/>
            <person name="Martin F."/>
            <person name="Rosso M.-N."/>
            <person name="Henrissat B."/>
            <person name="Hibbett D."/>
            <person name="Martinez A.T."/>
            <person name="Grigoriev I.V."/>
        </authorList>
    </citation>
    <scope>NUCLEOTIDE SEQUENCE</scope>
    <source>
        <strain evidence="2">CBS 506.95</strain>
    </source>
</reference>
<sequence>MGHIASADHDQSPRLQITAPRSCTSRKRATPLSLIIVFWVGTCNCAFYTQHQDPAKFNRVMRHVNDARIIVQPPWREYIRVVQRRSR</sequence>
<accession>A0A9P6EMW4</accession>
<evidence type="ECO:0000256" key="1">
    <source>
        <dbReference type="SAM" id="MobiDB-lite"/>
    </source>
</evidence>
<evidence type="ECO:0000313" key="2">
    <source>
        <dbReference type="EMBL" id="KAF9531805.1"/>
    </source>
</evidence>
<protein>
    <submittedName>
        <fullName evidence="2">Uncharacterized protein</fullName>
    </submittedName>
</protein>
<comment type="caution">
    <text evidence="2">The sequence shown here is derived from an EMBL/GenBank/DDBJ whole genome shotgun (WGS) entry which is preliminary data.</text>
</comment>
<feature type="compositionally biased region" description="Basic and acidic residues" evidence="1">
    <location>
        <begin position="1"/>
        <end position="12"/>
    </location>
</feature>
<gene>
    <name evidence="2" type="ORF">CPB83DRAFT_848788</name>
</gene>
<dbReference type="AlphaFoldDB" id="A0A9P6EMW4"/>
<organism evidence="2 3">
    <name type="scientific">Crepidotus variabilis</name>
    <dbReference type="NCBI Taxonomy" id="179855"/>
    <lineage>
        <taxon>Eukaryota</taxon>
        <taxon>Fungi</taxon>
        <taxon>Dikarya</taxon>
        <taxon>Basidiomycota</taxon>
        <taxon>Agaricomycotina</taxon>
        <taxon>Agaricomycetes</taxon>
        <taxon>Agaricomycetidae</taxon>
        <taxon>Agaricales</taxon>
        <taxon>Agaricineae</taxon>
        <taxon>Crepidotaceae</taxon>
        <taxon>Crepidotus</taxon>
    </lineage>
</organism>
<name>A0A9P6EMW4_9AGAR</name>
<feature type="region of interest" description="Disordered" evidence="1">
    <location>
        <begin position="1"/>
        <end position="26"/>
    </location>
</feature>
<dbReference type="Proteomes" id="UP000807306">
    <property type="component" value="Unassembled WGS sequence"/>
</dbReference>
<dbReference type="EMBL" id="MU157834">
    <property type="protein sequence ID" value="KAF9531805.1"/>
    <property type="molecule type" value="Genomic_DNA"/>
</dbReference>
<keyword evidence="3" id="KW-1185">Reference proteome</keyword>
<feature type="compositionally biased region" description="Polar residues" evidence="1">
    <location>
        <begin position="13"/>
        <end position="23"/>
    </location>
</feature>